<sequence>MALGYEFRVVGPVPEAVAEAFPELKAVVIGNQTVLCGEISTRRICSGLLARFRMLGLEMRPVPSAL</sequence>
<name>A0A919C1W6_9ACTN</name>
<evidence type="ECO:0000313" key="1">
    <source>
        <dbReference type="EMBL" id="GHG42781.1"/>
    </source>
</evidence>
<dbReference type="Proteomes" id="UP000619355">
    <property type="component" value="Unassembled WGS sequence"/>
</dbReference>
<protein>
    <submittedName>
        <fullName evidence="1">Uncharacterized protein</fullName>
    </submittedName>
</protein>
<proteinExistence type="predicted"/>
<reference evidence="2" key="1">
    <citation type="journal article" date="2019" name="Int. J. Syst. Evol. Microbiol.">
        <title>The Global Catalogue of Microorganisms (GCM) 10K type strain sequencing project: providing services to taxonomists for standard genome sequencing and annotation.</title>
        <authorList>
            <consortium name="The Broad Institute Genomics Platform"/>
            <consortium name="The Broad Institute Genome Sequencing Center for Infectious Disease"/>
            <person name="Wu L."/>
            <person name="Ma J."/>
        </authorList>
    </citation>
    <scope>NUCLEOTIDE SEQUENCE [LARGE SCALE GENOMIC DNA]</scope>
    <source>
        <strain evidence="2">JCM 4253</strain>
    </source>
</reference>
<keyword evidence="2" id="KW-1185">Reference proteome</keyword>
<organism evidence="1 2">
    <name type="scientific">Streptomyces capoamus</name>
    <dbReference type="NCBI Taxonomy" id="68183"/>
    <lineage>
        <taxon>Bacteria</taxon>
        <taxon>Bacillati</taxon>
        <taxon>Actinomycetota</taxon>
        <taxon>Actinomycetes</taxon>
        <taxon>Kitasatosporales</taxon>
        <taxon>Streptomycetaceae</taxon>
        <taxon>Streptomyces</taxon>
    </lineage>
</organism>
<accession>A0A919C1W6</accession>
<dbReference type="EMBL" id="BNBF01000004">
    <property type="protein sequence ID" value="GHG42781.1"/>
    <property type="molecule type" value="Genomic_DNA"/>
</dbReference>
<comment type="caution">
    <text evidence="1">The sequence shown here is derived from an EMBL/GenBank/DDBJ whole genome shotgun (WGS) entry which is preliminary data.</text>
</comment>
<dbReference type="AlphaFoldDB" id="A0A919C1W6"/>
<evidence type="ECO:0000313" key="2">
    <source>
        <dbReference type="Proteomes" id="UP000619355"/>
    </source>
</evidence>
<gene>
    <name evidence="1" type="ORF">GCM10018980_18980</name>
</gene>